<evidence type="ECO:0000313" key="4">
    <source>
        <dbReference type="Proteomes" id="UP000201613"/>
    </source>
</evidence>
<dbReference type="Pfam" id="PF07331">
    <property type="entry name" value="TctB"/>
    <property type="match status" value="1"/>
</dbReference>
<feature type="transmembrane region" description="Helical" evidence="1">
    <location>
        <begin position="45"/>
        <end position="62"/>
    </location>
</feature>
<feature type="transmembrane region" description="Helical" evidence="1">
    <location>
        <begin position="131"/>
        <end position="155"/>
    </location>
</feature>
<dbReference type="RefSeq" id="WP_093993138.1">
    <property type="nucleotide sequence ID" value="NZ_FXZK01000006.1"/>
</dbReference>
<dbReference type="AlphaFoldDB" id="A0A238LH28"/>
<feature type="domain" description="DUF1468" evidence="2">
    <location>
        <begin position="6"/>
        <end position="155"/>
    </location>
</feature>
<evidence type="ECO:0000256" key="1">
    <source>
        <dbReference type="SAM" id="Phobius"/>
    </source>
</evidence>
<protein>
    <submittedName>
        <fullName evidence="3">Tripartite tricarboxylate transporter TctB family protein</fullName>
    </submittedName>
</protein>
<organism evidence="3 4">
    <name type="scientific">Flavimaricola marinus</name>
    <dbReference type="NCBI Taxonomy" id="1819565"/>
    <lineage>
        <taxon>Bacteria</taxon>
        <taxon>Pseudomonadati</taxon>
        <taxon>Pseudomonadota</taxon>
        <taxon>Alphaproteobacteria</taxon>
        <taxon>Rhodobacterales</taxon>
        <taxon>Paracoccaceae</taxon>
        <taxon>Flavimaricola</taxon>
    </lineage>
</organism>
<keyword evidence="1" id="KW-0812">Transmembrane</keyword>
<keyword evidence="1" id="KW-0472">Membrane</keyword>
<keyword evidence="1" id="KW-1133">Transmembrane helix</keyword>
<evidence type="ECO:0000313" key="3">
    <source>
        <dbReference type="EMBL" id="SMY08951.1"/>
    </source>
</evidence>
<proteinExistence type="predicted"/>
<feature type="transmembrane region" description="Helical" evidence="1">
    <location>
        <begin position="82"/>
        <end position="101"/>
    </location>
</feature>
<dbReference type="Proteomes" id="UP000201613">
    <property type="component" value="Unassembled WGS sequence"/>
</dbReference>
<dbReference type="InterPro" id="IPR009936">
    <property type="entry name" value="DUF1468"/>
</dbReference>
<dbReference type="EMBL" id="FXZK01000006">
    <property type="protein sequence ID" value="SMY08951.1"/>
    <property type="molecule type" value="Genomic_DNA"/>
</dbReference>
<name>A0A238LH28_9RHOB</name>
<dbReference type="OrthoDB" id="1956824at2"/>
<sequence length="163" mass="17884">MALDRWIALAFIALCCVYGYAAFFTMDDLLPPILQRNPVWPSTFPKILTVMGIVVGLIVLFTPKPSGDKAEIKDGTIDLSRLGDYHVGQAIGLLVLMVAYALTLRPFGFLGATIGFLVFGATLLGERRFHVLIPVAVIAAGSIWYLVQEVLGIFLRPWPGFLM</sequence>
<feature type="transmembrane region" description="Helical" evidence="1">
    <location>
        <begin position="107"/>
        <end position="124"/>
    </location>
</feature>
<evidence type="ECO:0000259" key="2">
    <source>
        <dbReference type="Pfam" id="PF07331"/>
    </source>
</evidence>
<keyword evidence="4" id="KW-1185">Reference proteome</keyword>
<reference evidence="3 4" key="1">
    <citation type="submission" date="2017-05" db="EMBL/GenBank/DDBJ databases">
        <authorList>
            <person name="Song R."/>
            <person name="Chenine A.L."/>
            <person name="Ruprecht R.M."/>
        </authorList>
    </citation>
    <scope>NUCLEOTIDE SEQUENCE [LARGE SCALE GENOMIC DNA]</scope>
    <source>
        <strain evidence="3 4">CECT 8899</strain>
    </source>
</reference>
<gene>
    <name evidence="3" type="ORF">LOM8899_03110</name>
</gene>
<accession>A0A238LH28</accession>